<keyword evidence="6" id="KW-0378">Hydrolase</keyword>
<feature type="compositionally biased region" description="Polar residues" evidence="13">
    <location>
        <begin position="498"/>
        <end position="507"/>
    </location>
</feature>
<evidence type="ECO:0000256" key="11">
    <source>
        <dbReference type="ARBA" id="ARBA00023242"/>
    </source>
</evidence>
<keyword evidence="10" id="KW-0804">Transcription</keyword>
<evidence type="ECO:0000256" key="5">
    <source>
        <dbReference type="ARBA" id="ARBA00022723"/>
    </source>
</evidence>
<feature type="compositionally biased region" description="Low complexity" evidence="13">
    <location>
        <begin position="445"/>
        <end position="455"/>
    </location>
</feature>
<evidence type="ECO:0000259" key="15">
    <source>
        <dbReference type="Pfam" id="PF00850"/>
    </source>
</evidence>
<keyword evidence="14" id="KW-0812">Transmembrane</keyword>
<keyword evidence="11" id="KW-0539">Nucleus</keyword>
<gene>
    <name evidence="16" type="ORF">CTOB1V02_LOCUS2923</name>
</gene>
<keyword evidence="9" id="KW-0805">Transcription regulation</keyword>
<evidence type="ECO:0000256" key="7">
    <source>
        <dbReference type="ARBA" id="ARBA00022833"/>
    </source>
</evidence>
<feature type="compositionally biased region" description="Polar residues" evidence="13">
    <location>
        <begin position="463"/>
        <end position="476"/>
    </location>
</feature>
<dbReference type="OrthoDB" id="6378279at2759"/>
<evidence type="ECO:0000256" key="9">
    <source>
        <dbReference type="ARBA" id="ARBA00023015"/>
    </source>
</evidence>
<dbReference type="GO" id="GO:0000118">
    <property type="term" value="C:histone deacetylase complex"/>
    <property type="evidence" value="ECO:0007669"/>
    <property type="project" value="TreeGrafter"/>
</dbReference>
<keyword evidence="7" id="KW-0862">Zinc</keyword>
<dbReference type="GO" id="GO:0141221">
    <property type="term" value="F:histone deacetylase activity, hydrolytic mechanism"/>
    <property type="evidence" value="ECO:0007669"/>
    <property type="project" value="UniProtKB-EC"/>
</dbReference>
<sequence length="1263" mass="137567">MGSRDVFSADTEQLDTLFLLLKGAPTSEKSVEEEGSSQRVTKEVSNEDGALWIEVLGHEATDPVPRQTGIEKEVVEDQWFDLLLTTNELSPDDLWETLPPDRYSKHMDLNAPEEDWWGKILETNRTTGGGVLSSNVSMSEASGKDSFRQYRQYDVPSSESNKKEFYTKRKPSFIVVPYGYPRKWQRTMSNGPLLSRIVLPPAKKSSKFKHPDHAWYPEQSDVSWQPGNDENQVYFPEANLLWNKQVKEANSQEGSFLNASTAPNPLSTSKSEDQEILEKFLEIQIASELQEQKELLFDAAGNPRQELTQREERNIFQDVLQEVQAYAAESSSTIVGISIVLSVLSIVIVFCLLIVLGVGSIIGGLLCSGAVEDCCSLWVHSALRRCYEDELYPPLRKTASEPNLKIRLKQRLERSSPLRARTRTPTYPKDLLKRRAPHNSSKSESSAGSTPDSGPSSPPSVANPISQSSSGSTVQEEMSGHDSGYGGCVPPPDLTNHPLFTSPSLPNISLGRPPGASLWAAQEGPKLPTVSETSPRMPIPLQIANMYFNSSSDSEQSTSPSTIQKQVEILEQQGQQIMGATGFYPTGPITDAEVAQARLAKTSPRPLNRTHSAPLPLGHPMLQPGAASIAQLQAQYEQILREQLQHSLLKQQLRATVLTRAGHLKQQSSSPSSSQICSSSSDEEHHSGAAKHQHPPLPHPEVIDLTECGHSSAARSSLPSSPPTGSRRLSRHSSEDNQGIGSHSPPQTSRALSAQQRNSLSRPLSRALSSPLVNMISPPTAGTIPGLKDRQHAGGTGIAFDPVMLKHGCVCGNNAYHPEHSGRLQSAWARLQDTTLLTRCERLRPRKATMEELQTCHTEAHTLIFGTSSLSRQGKMDISQPLPPPLETGFVYLPCGGVGVDSDTTWDELHTSTAARTAAGCTVELAMKVAMGELRNGFALVRPPGHHAEPEQAMGFCYFNNIAIAAKQLRCRLRMERILIVDWDVHHGNGTQSIFYADHHVLVISIHRYDDGNFFPGTGGPVECGVGDGLGFNVNIPWAGNLNPPCGDAEYLAAFRAVVMPIAKEFNPEIVLVSAGFDAVRGHPAPLGGYEVSPACFAFLTRQLQQLANGKVVLVLEGGYDLLAVCDCVQECVSALLGDPLPPIEKSELAKKPSVAALETLQKTIAIQSHHWPLLRSFAYCVDQSALEAMTFDQARMEKLLSIGVDSETCNAMASLSVDPMDMKRSEAMEEGGGFGVCGSPGPSDQSIPSGSTEEPMEDDSKD</sequence>
<keyword evidence="8" id="KW-0156">Chromatin regulator</keyword>
<keyword evidence="14" id="KW-0472">Membrane</keyword>
<evidence type="ECO:0000256" key="6">
    <source>
        <dbReference type="ARBA" id="ARBA00022801"/>
    </source>
</evidence>
<dbReference type="InterPro" id="IPR023801">
    <property type="entry name" value="His_deacetylse_dom"/>
</dbReference>
<comment type="catalytic activity">
    <reaction evidence="12">
        <text>N(6)-acetyl-L-lysyl-[histone] + H2O = L-lysyl-[histone] + acetate</text>
        <dbReference type="Rhea" id="RHEA:58196"/>
        <dbReference type="Rhea" id="RHEA-COMP:9845"/>
        <dbReference type="Rhea" id="RHEA-COMP:11338"/>
        <dbReference type="ChEBI" id="CHEBI:15377"/>
        <dbReference type="ChEBI" id="CHEBI:29969"/>
        <dbReference type="ChEBI" id="CHEBI:30089"/>
        <dbReference type="ChEBI" id="CHEBI:61930"/>
        <dbReference type="EC" id="3.5.1.98"/>
    </reaction>
</comment>
<dbReference type="InterPro" id="IPR000286">
    <property type="entry name" value="HDACs"/>
</dbReference>
<dbReference type="GO" id="GO:0040029">
    <property type="term" value="P:epigenetic regulation of gene expression"/>
    <property type="evidence" value="ECO:0007669"/>
    <property type="project" value="TreeGrafter"/>
</dbReference>
<feature type="region of interest" description="Disordered" evidence="13">
    <location>
        <begin position="1227"/>
        <end position="1263"/>
    </location>
</feature>
<dbReference type="Pfam" id="PF00850">
    <property type="entry name" value="Hist_deacetyl"/>
    <property type="match status" value="1"/>
</dbReference>
<evidence type="ECO:0000256" key="10">
    <source>
        <dbReference type="ARBA" id="ARBA00023163"/>
    </source>
</evidence>
<dbReference type="CDD" id="cd11681">
    <property type="entry name" value="HDAC_classIIa"/>
    <property type="match status" value="1"/>
</dbReference>
<comment type="similarity">
    <text evidence="2">Belongs to the histone deacetylase family. HD type 2 subfamily.</text>
</comment>
<dbReference type="PANTHER" id="PTHR10625">
    <property type="entry name" value="HISTONE DEACETYLASE HDAC1-RELATED"/>
    <property type="match status" value="1"/>
</dbReference>
<dbReference type="GO" id="GO:0046872">
    <property type="term" value="F:metal ion binding"/>
    <property type="evidence" value="ECO:0007669"/>
    <property type="project" value="UniProtKB-KW"/>
</dbReference>
<dbReference type="EMBL" id="OB660477">
    <property type="protein sequence ID" value="CAD7224974.1"/>
    <property type="molecule type" value="Genomic_DNA"/>
</dbReference>
<feature type="compositionally biased region" description="Polar residues" evidence="13">
    <location>
        <begin position="736"/>
        <end position="758"/>
    </location>
</feature>
<dbReference type="FunFam" id="3.40.800.20:FF:000002">
    <property type="entry name" value="Histone deacetylase"/>
    <property type="match status" value="1"/>
</dbReference>
<protein>
    <recommendedName>
        <fullName evidence="3">histone deacetylase</fullName>
        <ecNumber evidence="3">3.5.1.98</ecNumber>
    </recommendedName>
</protein>
<keyword evidence="5" id="KW-0479">Metal-binding</keyword>
<evidence type="ECO:0000256" key="13">
    <source>
        <dbReference type="SAM" id="MobiDB-lite"/>
    </source>
</evidence>
<dbReference type="Gene3D" id="3.40.800.20">
    <property type="entry name" value="Histone deacetylase domain"/>
    <property type="match status" value="1"/>
</dbReference>
<evidence type="ECO:0000256" key="14">
    <source>
        <dbReference type="SAM" id="Phobius"/>
    </source>
</evidence>
<dbReference type="PANTHER" id="PTHR10625:SF5">
    <property type="entry name" value="HISTONE DEACETYLASE"/>
    <property type="match status" value="1"/>
</dbReference>
<dbReference type="SUPFAM" id="SSF52768">
    <property type="entry name" value="Arginase/deacetylase"/>
    <property type="match status" value="1"/>
</dbReference>
<dbReference type="InterPro" id="IPR023696">
    <property type="entry name" value="Ureohydrolase_dom_sf"/>
</dbReference>
<evidence type="ECO:0000313" key="16">
    <source>
        <dbReference type="EMBL" id="CAD7224974.1"/>
    </source>
</evidence>
<feature type="compositionally biased region" description="Low complexity" evidence="13">
    <location>
        <begin position="666"/>
        <end position="680"/>
    </location>
</feature>
<feature type="region of interest" description="Disordered" evidence="13">
    <location>
        <begin position="415"/>
        <end position="508"/>
    </location>
</feature>
<name>A0A7R8W5U2_9CRUS</name>
<organism evidence="16">
    <name type="scientific">Cyprideis torosa</name>
    <dbReference type="NCBI Taxonomy" id="163714"/>
    <lineage>
        <taxon>Eukaryota</taxon>
        <taxon>Metazoa</taxon>
        <taxon>Ecdysozoa</taxon>
        <taxon>Arthropoda</taxon>
        <taxon>Crustacea</taxon>
        <taxon>Oligostraca</taxon>
        <taxon>Ostracoda</taxon>
        <taxon>Podocopa</taxon>
        <taxon>Podocopida</taxon>
        <taxon>Cytherocopina</taxon>
        <taxon>Cytheroidea</taxon>
        <taxon>Cytherideidae</taxon>
        <taxon>Cyprideis</taxon>
    </lineage>
</organism>
<keyword evidence="4" id="KW-0678">Repressor</keyword>
<evidence type="ECO:0000256" key="12">
    <source>
        <dbReference type="ARBA" id="ARBA00048287"/>
    </source>
</evidence>
<evidence type="ECO:0000256" key="3">
    <source>
        <dbReference type="ARBA" id="ARBA00012111"/>
    </source>
</evidence>
<reference evidence="16" key="1">
    <citation type="submission" date="2020-11" db="EMBL/GenBank/DDBJ databases">
        <authorList>
            <person name="Tran Van P."/>
        </authorList>
    </citation>
    <scope>NUCLEOTIDE SEQUENCE</scope>
</reference>
<evidence type="ECO:0000256" key="2">
    <source>
        <dbReference type="ARBA" id="ARBA00007738"/>
    </source>
</evidence>
<evidence type="ECO:0000256" key="4">
    <source>
        <dbReference type="ARBA" id="ARBA00022491"/>
    </source>
</evidence>
<dbReference type="EC" id="3.5.1.98" evidence="3"/>
<keyword evidence="14" id="KW-1133">Transmembrane helix</keyword>
<evidence type="ECO:0000256" key="8">
    <source>
        <dbReference type="ARBA" id="ARBA00022853"/>
    </source>
</evidence>
<proteinExistence type="inferred from homology"/>
<comment type="subcellular location">
    <subcellularLocation>
        <location evidence="1">Nucleus</location>
    </subcellularLocation>
</comment>
<dbReference type="AlphaFoldDB" id="A0A7R8W5U2"/>
<dbReference type="InterPro" id="IPR037138">
    <property type="entry name" value="His_deacetylse_dom_sf"/>
</dbReference>
<accession>A0A7R8W5U2</accession>
<feature type="transmembrane region" description="Helical" evidence="14">
    <location>
        <begin position="339"/>
        <end position="366"/>
    </location>
</feature>
<feature type="domain" description="Histone deacetylase" evidence="15">
    <location>
        <begin position="817"/>
        <end position="1136"/>
    </location>
</feature>
<feature type="region of interest" description="Disordered" evidence="13">
    <location>
        <begin position="662"/>
        <end position="764"/>
    </location>
</feature>
<dbReference type="PRINTS" id="PR01270">
    <property type="entry name" value="HDASUPER"/>
</dbReference>
<evidence type="ECO:0000256" key="1">
    <source>
        <dbReference type="ARBA" id="ARBA00004123"/>
    </source>
</evidence>